<evidence type="ECO:0000259" key="3">
    <source>
        <dbReference type="Pfam" id="PF13087"/>
    </source>
</evidence>
<gene>
    <name evidence="5" type="ORF">GCM10022235_76220</name>
</gene>
<dbReference type="Pfam" id="PF13086">
    <property type="entry name" value="AAA_11"/>
    <property type="match status" value="2"/>
</dbReference>
<dbReference type="PANTHER" id="PTHR10887">
    <property type="entry name" value="DNA2/NAM7 HELICASE FAMILY"/>
    <property type="match status" value="1"/>
</dbReference>
<feature type="domain" description="DNA2/NAM7 helicase-like C-terminal" evidence="3">
    <location>
        <begin position="1343"/>
        <end position="1577"/>
    </location>
</feature>
<feature type="domain" description="DNA2/NAM7 helicase helicase" evidence="2">
    <location>
        <begin position="621"/>
        <end position="684"/>
    </location>
</feature>
<feature type="region of interest" description="Disordered" evidence="1">
    <location>
        <begin position="1622"/>
        <end position="1696"/>
    </location>
</feature>
<dbReference type="InterPro" id="IPR045055">
    <property type="entry name" value="DNA2/NAM7-like"/>
</dbReference>
<evidence type="ECO:0000256" key="1">
    <source>
        <dbReference type="SAM" id="MobiDB-lite"/>
    </source>
</evidence>
<organism evidence="5 6">
    <name type="scientific">Kribbella ginsengisoli</name>
    <dbReference type="NCBI Taxonomy" id="363865"/>
    <lineage>
        <taxon>Bacteria</taxon>
        <taxon>Bacillati</taxon>
        <taxon>Actinomycetota</taxon>
        <taxon>Actinomycetes</taxon>
        <taxon>Propionibacteriales</taxon>
        <taxon>Kribbellaceae</taxon>
        <taxon>Kribbella</taxon>
    </lineage>
</organism>
<dbReference type="CDD" id="cd18808">
    <property type="entry name" value="SF1_C_Upf1"/>
    <property type="match status" value="1"/>
</dbReference>
<name>A0ABP6YXN0_9ACTN</name>
<sequence length="1858" mass="199498">MTTPAAGRHAMTTPAVGRHAMTDLVALAVSQGGLGNDALLAAVLPLFHATAEVHERGLVAPLRGLDRITVDDRTRLGFAPEDASRPLIQAAEIAAREGHRASAVEVVAHRETSVDLGESGGRPVLQVTDPVPEAITAPVLVPGWQSWEHVLGHHDPLTDIFSLGQLLIGLGCGLDLSRTEDVARLIDARGNFYTLTGSLHPVIVSVASQMAEPDRHRRAQDLRSLIEQLENYRDQPLDFDVDAITRDTADRREAVLKALRDRLFDLSRRNRLVQFRHTAQTINLTEVSVPLMLDVRNIRAEQLFTWNADLAAQLVDGKAKPLGKWIRYDEAPYAASALDKLISTARRDRAEYGQDQLRLVPAFLRWHDLKNDPATRLTSPLVLVKVELAKKRGVRDSYTLRITDPVAEINPTLRHHLHQLYGINLPARVDLSEPDALEVLHEKLRAELQASEPGLQLHLRAKPRIDLVRQRAMVKLRNYRRRQHGNTANEFGGRHYSYSYRRPDYQPLGVQIFRNQLAVQELPLSVVFGEPRRPGAIETDSYTLETGDDGSPYSWDVDLCAVALANFNYRTLGLVRDYDELLETGRSCPSFDQLFSDRPRPLASDPPELPTSARHLVVPADGSQVAAVARAQRGESFVIQGPPGTGKSQTITNMIADFVARGQRVLFVCQKRAALDVVHARLVSRRLDGLCTLIHDSQADKKAFVHGLRDTYEAWLAGSDDLEDLTVRRDALVARVDRLLATVGDFETLLAGGSPSLRTVVNTLAELRSSPWGSSLEPSQRKLIPSPADWWASREVVGDLSSGLAAADPSSHGVLSRSPLSLIAPSVWSAPGADTEIPATAAEARTAWSAVSAALDSTGLTPPADGWPSVDLAVLRRLAELGTVMVPLAERDKSEALAPHSRTARELRAAATDHETLLAAEKTAWQEASAWTDPLPPADARSALTVAKSKENTLLAFLSSDWRRIKSLVHTRTDTTTRAVRPTITELLTTLITAQDTTTAVTTSTQTALQTWGTPNPTALAQSLHHLTQDEPLTPWLPTLSTDTDQAVGVAARVARVGELLEEAEAVTGRLLVEDYGQRTLAGVQGIVGVLASSAVVPVVQRLVGVMRRFGDVPVAVQDAVRGLEANPEQLEYAICALEWERARSGAPLLGEVTSARLDSIVGELSLVYDELTTVNAEVVVAGVRRRFLSELAHSEASVTGMSTDERARKKAFSAGRRELEHEFGKVMRYKSIRDLASGDPGQVVSRLRPVWLMSPSSVSDTLPLDTSFDVVIYDEASQIPIEEAIPALHRAPQVIVVGDQMQLPPTQYFRVATPAADPDDEAEHVGVALSDDSFLAISALRLASTMLTWHYRSRSEALISFSNAAFYQGRLATIPDRLPAHPAPPWTVRAGDESPASYARPAGDTPAGGPLASTPSQVAEVVDGMLAGSITAVRVADGIYVRRTNPAEARWIAGLVREILARDTGKSLGIVAFSEAQQGEIERALDELADADPEFGARYEAEQVRTRDEQDAGLFVKNLENVQGDERDIVIMSVCYAAGPDGRMLMNFGPINTSGGEKRLNVIFSRARQHMVIVSSIDPEAITNTYNDGANTLRRFLTYANAVSQANPEATQASLAPYAVSRKPTRPRPAHPPTAPAHPAVTGPGATGTGLGNTGASGTGTGGTGPGNTGPGGTGTGGTGPGATGTGLGNTGASGTGVGAGGTGVGAGGTGVGATGPGGTGAGGTGAGFDGAVAAGDGRVGWPAEGNGSALHSTVVEQLAERLRGEGVVVETEVGESVFRCDLALRRPKDEGHRLAVLVDTPERIAADTLLERLTTHPRALTTGGWRTHHVLTGDWTTNPDAVLARLLDTLNRPTDN</sequence>
<feature type="domain" description="Restriction endonuclease type II-like" evidence="4">
    <location>
        <begin position="1758"/>
        <end position="1852"/>
    </location>
</feature>
<evidence type="ECO:0000259" key="2">
    <source>
        <dbReference type="Pfam" id="PF13086"/>
    </source>
</evidence>
<dbReference type="InterPro" id="IPR027417">
    <property type="entry name" value="P-loop_NTPase"/>
</dbReference>
<dbReference type="InterPro" id="IPR047187">
    <property type="entry name" value="SF1_C_Upf1"/>
</dbReference>
<dbReference type="SUPFAM" id="SSF52540">
    <property type="entry name" value="P-loop containing nucleoside triphosphate hydrolases"/>
    <property type="match status" value="1"/>
</dbReference>
<accession>A0ABP6YXN0</accession>
<dbReference type="InterPro" id="IPR025103">
    <property type="entry name" value="DUF4011"/>
</dbReference>
<dbReference type="EMBL" id="BAABAA010000017">
    <property type="protein sequence ID" value="GAA3593705.1"/>
    <property type="molecule type" value="Genomic_DNA"/>
</dbReference>
<dbReference type="Pfam" id="PF13195">
    <property type="entry name" value="DUF4011"/>
    <property type="match status" value="1"/>
</dbReference>
<reference evidence="6" key="1">
    <citation type="journal article" date="2019" name="Int. J. Syst. Evol. Microbiol.">
        <title>The Global Catalogue of Microorganisms (GCM) 10K type strain sequencing project: providing services to taxonomists for standard genome sequencing and annotation.</title>
        <authorList>
            <consortium name="The Broad Institute Genomics Platform"/>
            <consortium name="The Broad Institute Genome Sequencing Center for Infectious Disease"/>
            <person name="Wu L."/>
            <person name="Ma J."/>
        </authorList>
    </citation>
    <scope>NUCLEOTIDE SEQUENCE [LARGE SCALE GENOMIC DNA]</scope>
    <source>
        <strain evidence="6">JCM 16928</strain>
    </source>
</reference>
<evidence type="ECO:0000313" key="5">
    <source>
        <dbReference type="EMBL" id="GAA3593705.1"/>
    </source>
</evidence>
<dbReference type="InterPro" id="IPR049468">
    <property type="entry name" value="Restrct_endonuc-II-like_dom"/>
</dbReference>
<dbReference type="InterPro" id="IPR041679">
    <property type="entry name" value="DNA2/NAM7-like_C"/>
</dbReference>
<proteinExistence type="predicted"/>
<keyword evidence="6" id="KW-1185">Reference proteome</keyword>
<feature type="compositionally biased region" description="Gly residues" evidence="1">
    <location>
        <begin position="1646"/>
        <end position="1696"/>
    </location>
</feature>
<evidence type="ECO:0000259" key="4">
    <source>
        <dbReference type="Pfam" id="PF18741"/>
    </source>
</evidence>
<dbReference type="InterPro" id="IPR041677">
    <property type="entry name" value="DNA2/NAM7_AAA_11"/>
</dbReference>
<comment type="caution">
    <text evidence="5">The sequence shown here is derived from an EMBL/GenBank/DDBJ whole genome shotgun (WGS) entry which is preliminary data.</text>
</comment>
<feature type="domain" description="DNA2/NAM7 helicase helicase" evidence="2">
    <location>
        <begin position="1266"/>
        <end position="1307"/>
    </location>
</feature>
<protein>
    <submittedName>
        <fullName evidence="5">WGR domain-containing protein</fullName>
    </submittedName>
</protein>
<feature type="region of interest" description="Disordered" evidence="1">
    <location>
        <begin position="1389"/>
        <end position="1413"/>
    </location>
</feature>
<dbReference type="Pfam" id="PF18741">
    <property type="entry name" value="MTES_1575"/>
    <property type="match status" value="1"/>
</dbReference>
<dbReference type="Pfam" id="PF13087">
    <property type="entry name" value="AAA_12"/>
    <property type="match status" value="1"/>
</dbReference>
<dbReference type="PANTHER" id="PTHR10887:SF530">
    <property type="entry name" value="SUPERFAMILY I DNA HELICASES"/>
    <property type="match status" value="1"/>
</dbReference>
<evidence type="ECO:0000313" key="6">
    <source>
        <dbReference type="Proteomes" id="UP001501222"/>
    </source>
</evidence>
<dbReference type="Proteomes" id="UP001501222">
    <property type="component" value="Unassembled WGS sequence"/>
</dbReference>
<dbReference type="Gene3D" id="3.40.50.300">
    <property type="entry name" value="P-loop containing nucleotide triphosphate hydrolases"/>
    <property type="match status" value="3"/>
</dbReference>